<evidence type="ECO:0000256" key="1">
    <source>
        <dbReference type="ARBA" id="ARBA00004141"/>
    </source>
</evidence>
<feature type="region of interest" description="Disordered" evidence="5">
    <location>
        <begin position="30"/>
        <end position="112"/>
    </location>
</feature>
<evidence type="ECO:0000313" key="8">
    <source>
        <dbReference type="EMBL" id="CED91714.1"/>
    </source>
</evidence>
<keyword evidence="4 6" id="KW-0472">Membrane</keyword>
<feature type="transmembrane region" description="Helical" evidence="6">
    <location>
        <begin position="187"/>
        <end position="211"/>
    </location>
</feature>
<evidence type="ECO:0000259" key="7">
    <source>
        <dbReference type="Pfam" id="PF05154"/>
    </source>
</evidence>
<dbReference type="Pfam" id="PF05154">
    <property type="entry name" value="TM2"/>
    <property type="match status" value="1"/>
</dbReference>
<keyword evidence="3 6" id="KW-1133">Transmembrane helix</keyword>
<proteinExistence type="predicted"/>
<evidence type="ECO:0000256" key="5">
    <source>
        <dbReference type="SAM" id="MobiDB-lite"/>
    </source>
</evidence>
<dbReference type="EMBL" id="LK995520">
    <property type="protein sequence ID" value="CED91714.1"/>
    <property type="molecule type" value="Genomic_DNA"/>
</dbReference>
<accession>A0A1L7RQQ9</accession>
<comment type="subcellular location">
    <subcellularLocation>
        <location evidence="1">Membrane</location>
        <topology evidence="1">Multi-pass membrane protein</topology>
    </subcellularLocation>
</comment>
<feature type="transmembrane region" description="Helical" evidence="6">
    <location>
        <begin position="162"/>
        <end position="181"/>
    </location>
</feature>
<dbReference type="GO" id="GO:0016020">
    <property type="term" value="C:membrane"/>
    <property type="evidence" value="ECO:0007669"/>
    <property type="project" value="UniProtKB-SubCell"/>
</dbReference>
<feature type="domain" description="TM2" evidence="7">
    <location>
        <begin position="158"/>
        <end position="207"/>
    </location>
</feature>
<feature type="compositionally biased region" description="Polar residues" evidence="5">
    <location>
        <begin position="57"/>
        <end position="76"/>
    </location>
</feature>
<keyword evidence="2 6" id="KW-0812">Transmembrane</keyword>
<feature type="compositionally biased region" description="Low complexity" evidence="5">
    <location>
        <begin position="85"/>
        <end position="112"/>
    </location>
</feature>
<gene>
    <name evidence="8" type="ORF">AAM4_1882</name>
</gene>
<evidence type="ECO:0000256" key="3">
    <source>
        <dbReference type="ARBA" id="ARBA00022989"/>
    </source>
</evidence>
<organism evidence="8">
    <name type="scientific">Actinomyces succiniciruminis</name>
    <dbReference type="NCBI Taxonomy" id="1522002"/>
    <lineage>
        <taxon>Bacteria</taxon>
        <taxon>Bacillati</taxon>
        <taxon>Actinomycetota</taxon>
        <taxon>Actinomycetes</taxon>
        <taxon>Actinomycetales</taxon>
        <taxon>Actinomycetaceae</taxon>
        <taxon>Actinomyces</taxon>
    </lineage>
</organism>
<protein>
    <submittedName>
        <fullName evidence="8">TM2 domain</fullName>
    </submittedName>
</protein>
<evidence type="ECO:0000256" key="4">
    <source>
        <dbReference type="ARBA" id="ARBA00023136"/>
    </source>
</evidence>
<sequence length="237" mass="25051">MIYLAHGENNPRDGLRAAVLICQHEAMTASPFSAPEPQNNDGSYGANLPNDAPTVSYPYSQGAQGNGASTASTSETADPYRQLDAYQGTQGYPGGAYQPGYDQTQQAGYQQQGYQDPAYGQAAYQQGYQDPAYQQGYQQPGYQAPAAAYGQPYAMYDQKSKVAAGLLGIFLGSLGVHNFYLGYTGKAVAQLLITLLSLGFLAVVSAIWGLVEGIIILTATPGAQPWGVDARGVPLSN</sequence>
<dbReference type="InterPro" id="IPR007829">
    <property type="entry name" value="TM2"/>
</dbReference>
<dbReference type="AlphaFoldDB" id="A0A1L7RQQ9"/>
<name>A0A1L7RQQ9_9ACTO</name>
<reference evidence="8" key="1">
    <citation type="submission" date="2014-07" db="EMBL/GenBank/DDBJ databases">
        <authorList>
            <person name="Zhang J.E."/>
            <person name="Yang H."/>
            <person name="Guo J."/>
            <person name="Deng Z."/>
            <person name="Luo H."/>
            <person name="Luo M."/>
            <person name="Zhao B."/>
        </authorList>
    </citation>
    <scope>NUCLEOTIDE SEQUENCE</scope>
    <source>
        <strain evidence="8">AM4</strain>
    </source>
</reference>
<evidence type="ECO:0000256" key="2">
    <source>
        <dbReference type="ARBA" id="ARBA00022692"/>
    </source>
</evidence>
<evidence type="ECO:0000256" key="6">
    <source>
        <dbReference type="SAM" id="Phobius"/>
    </source>
</evidence>